<dbReference type="EMBL" id="PRLM01000006">
    <property type="protein sequence ID" value="RYC74399.1"/>
    <property type="molecule type" value="Genomic_DNA"/>
</dbReference>
<evidence type="ECO:0000313" key="3">
    <source>
        <dbReference type="Proteomes" id="UP001191019"/>
    </source>
</evidence>
<dbReference type="Pfam" id="PF01996">
    <property type="entry name" value="F420_ligase"/>
    <property type="match status" value="1"/>
</dbReference>
<dbReference type="RefSeq" id="WP_129735147.1">
    <property type="nucleotide sequence ID" value="NZ_PRLM01000006.1"/>
</dbReference>
<keyword evidence="2" id="KW-0436">Ligase</keyword>
<name>A0ABY0FKW0_9BACT</name>
<comment type="caution">
    <text evidence="2">The sequence shown here is derived from an EMBL/GenBank/DDBJ whole genome shotgun (WGS) entry which is preliminary data.</text>
</comment>
<dbReference type="GO" id="GO:0052618">
    <property type="term" value="F:coenzyme F420-0:L-glutamate ligase activity"/>
    <property type="evidence" value="ECO:0007669"/>
    <property type="project" value="UniProtKB-EC"/>
</dbReference>
<evidence type="ECO:0000313" key="2">
    <source>
        <dbReference type="EMBL" id="RYC74399.1"/>
    </source>
</evidence>
<proteinExistence type="predicted"/>
<feature type="domain" description="Coenzyme F420:L-glutamate ligase-like" evidence="1">
    <location>
        <begin position="8"/>
        <end position="207"/>
    </location>
</feature>
<protein>
    <submittedName>
        <fullName evidence="2">Coenzyme F420:L-glutamate ligase</fullName>
        <ecNumber evidence="2">6.3.2.31</ecNumber>
    </submittedName>
</protein>
<dbReference type="PANTHER" id="PTHR47917:SF1">
    <property type="entry name" value="COENZYME F420:L-GLUTAMATE LIGASE"/>
    <property type="match status" value="1"/>
</dbReference>
<evidence type="ECO:0000259" key="1">
    <source>
        <dbReference type="Pfam" id="PF01996"/>
    </source>
</evidence>
<dbReference type="EC" id="6.3.2.31" evidence="2"/>
<dbReference type="SUPFAM" id="SSF144010">
    <property type="entry name" value="CofE-like"/>
    <property type="match status" value="1"/>
</dbReference>
<reference evidence="2 3" key="1">
    <citation type="journal article" date="2018" name="bioRxiv">
        <title>Evidence of independent acquisition and adaption of ultra-small bacteria to human hosts across the highly diverse yet reduced genomes of the phylum Saccharibacteria.</title>
        <authorList>
            <person name="McLean J.S."/>
            <person name="Bor B."/>
            <person name="To T.T."/>
            <person name="Liu Q."/>
            <person name="Kearns K.A."/>
            <person name="Solden L.M."/>
            <person name="Wrighton K.C."/>
            <person name="He X."/>
            <person name="Shi W."/>
        </authorList>
    </citation>
    <scope>NUCLEOTIDE SEQUENCE [LARGE SCALE GENOMIC DNA]</scope>
    <source>
        <strain evidence="2 3">TM7_G3_2_Rum_HOT_351B</strain>
    </source>
</reference>
<dbReference type="Proteomes" id="UP001191019">
    <property type="component" value="Unassembled WGS sequence"/>
</dbReference>
<accession>A0ABY0FKW0</accession>
<keyword evidence="3" id="KW-1185">Reference proteome</keyword>
<dbReference type="PANTHER" id="PTHR47917">
    <property type="match status" value="1"/>
</dbReference>
<gene>
    <name evidence="2" type="primary">fbiB</name>
    <name evidence="2" type="ORF">G3RUM_00552</name>
</gene>
<reference evidence="2 3" key="2">
    <citation type="journal article" date="2020" name="Cell Rep.">
        <title>Acquisition and Adaptation of Ultra-small Parasitic Reduced Genome Bacteria to Mammalian Hosts.</title>
        <authorList>
            <person name="McLean J.S."/>
            <person name="Bor B."/>
            <person name="Kerns K.A."/>
            <person name="Liu Q."/>
            <person name="To T.T."/>
            <person name="Solden L."/>
            <person name="Hendrickson E.L."/>
            <person name="Wrighton K."/>
            <person name="Shi W."/>
            <person name="He X."/>
        </authorList>
    </citation>
    <scope>NUCLEOTIDE SEQUENCE [LARGE SCALE GENOMIC DNA]</scope>
    <source>
        <strain evidence="2 3">TM7_G3_2_Rum_HOT_351B</strain>
    </source>
</reference>
<sequence length="241" mass="27093">MKIEFLPVKTRIVRAPKDNIYDIIDALDIRDGDIVFITSKIMAIHQGRTCKVGSVSKDNLVRQESDRYLPYFNSMGNFSVNLAVTQNVLIPAAGIDESNADGYYVLWPKDIDNFCQKIRRRLIKSHNIKRLGVVATDSHTTPLRWGVTGITIGLAGIEPLNDIRGKKDLFGREMQVTKVDLIDPLTAMAVLLMGEGDECTPIVILRDYDGIPFSENSSMKDFKIEPEIDLYKPLIEVLPKV</sequence>
<dbReference type="InterPro" id="IPR002847">
    <property type="entry name" value="F420-0_gamma-glut_ligase-dom"/>
</dbReference>
<organism evidence="2 3">
    <name type="scientific">Candidatus Nanosyncoccus alces</name>
    <dbReference type="NCBI Taxonomy" id="2171997"/>
    <lineage>
        <taxon>Bacteria</taxon>
        <taxon>Candidatus Saccharimonadota</taxon>
        <taxon>Candidatus Nanosyncoccalia</taxon>
        <taxon>Candidatus Nanosyncoccales</taxon>
        <taxon>Candidatus Nanosyncoccaceae</taxon>
        <taxon>Candidatus Nanosyncoccus</taxon>
    </lineage>
</organism>
<dbReference type="Gene3D" id="3.30.1330.100">
    <property type="entry name" value="CofE-like"/>
    <property type="match status" value="1"/>
</dbReference>